<protein>
    <submittedName>
        <fullName evidence="2">Uncharacterized protein</fullName>
    </submittedName>
</protein>
<feature type="region of interest" description="Disordered" evidence="1">
    <location>
        <begin position="86"/>
        <end position="139"/>
    </location>
</feature>
<reference evidence="2 3" key="2">
    <citation type="journal article" date="2011" name="Stand. Genomic Sci.">
        <title>Complete genome sequence of Isosphaera pallida type strain (IS1B).</title>
        <authorList>
            <consortium name="US DOE Joint Genome Institute (JGI-PGF)"/>
            <person name="Goker M."/>
            <person name="Cleland D."/>
            <person name="Saunders E."/>
            <person name="Lapidus A."/>
            <person name="Nolan M."/>
            <person name="Lucas S."/>
            <person name="Hammon N."/>
            <person name="Deshpande S."/>
            <person name="Cheng J.F."/>
            <person name="Tapia R."/>
            <person name="Han C."/>
            <person name="Goodwin L."/>
            <person name="Pitluck S."/>
            <person name="Liolios K."/>
            <person name="Pagani I."/>
            <person name="Ivanova N."/>
            <person name="Mavromatis K."/>
            <person name="Pati A."/>
            <person name="Chen A."/>
            <person name="Palaniappan K."/>
            <person name="Land M."/>
            <person name="Hauser L."/>
            <person name="Chang Y.J."/>
            <person name="Jeffries C.D."/>
            <person name="Detter J.C."/>
            <person name="Beck B."/>
            <person name="Woyke T."/>
            <person name="Bristow J."/>
            <person name="Eisen J.A."/>
            <person name="Markowitz V."/>
            <person name="Hugenholtz P."/>
            <person name="Kyrpides N.C."/>
            <person name="Klenk H.P."/>
        </authorList>
    </citation>
    <scope>NUCLEOTIDE SEQUENCE [LARGE SCALE GENOMIC DNA]</scope>
    <source>
        <strain evidence="3">ATCC 43644 / DSM 9630 / IS1B</strain>
    </source>
</reference>
<sequence>MMVMDDRPDRNAPRPRWRFQPESFAQGGELEERQLLSAMLPAGPAAARMTLANSPYLTLTPAQAAARAVSQLPSRPPSAIQAVTLQNSSPTPTDTVPNTPSQPTTAVVPTTSLPNPASSSTTPPMSQAPSPTPADPLEGTAARVNPLLRIERLPFFLQSLDPNRILPETTISNIQTDLELLTGTLNRRPFDQLRAFNTFLRQTLRFETLSPEAARTMNVAFGRVLDAAGADPDLTQRLQTHLDDLARATVAQSRESAFVAANDYAIVTQLALGVGRPEAARALQLRAWSAFNGFNQLSPNRRF</sequence>
<dbReference type="RefSeq" id="WP_013565488.1">
    <property type="nucleotide sequence ID" value="NC_014962.1"/>
</dbReference>
<organism evidence="2 3">
    <name type="scientific">Isosphaera pallida (strain ATCC 43644 / DSM 9630 / IS1B)</name>
    <dbReference type="NCBI Taxonomy" id="575540"/>
    <lineage>
        <taxon>Bacteria</taxon>
        <taxon>Pseudomonadati</taxon>
        <taxon>Planctomycetota</taxon>
        <taxon>Planctomycetia</taxon>
        <taxon>Isosphaerales</taxon>
        <taxon>Isosphaeraceae</taxon>
        <taxon>Isosphaera</taxon>
    </lineage>
</organism>
<evidence type="ECO:0000313" key="2">
    <source>
        <dbReference type="EMBL" id="ADV63200.1"/>
    </source>
</evidence>
<accession>E8QZ58</accession>
<reference key="1">
    <citation type="submission" date="2010-11" db="EMBL/GenBank/DDBJ databases">
        <title>The complete sequence of chromosome of Isophaera pallida ATCC 43644.</title>
        <authorList>
            <consortium name="US DOE Joint Genome Institute (JGI-PGF)"/>
            <person name="Lucas S."/>
            <person name="Copeland A."/>
            <person name="Lapidus A."/>
            <person name="Bruce D."/>
            <person name="Goodwin L."/>
            <person name="Pitluck S."/>
            <person name="Kyrpides N."/>
            <person name="Mavromatis K."/>
            <person name="Pagani I."/>
            <person name="Ivanova N."/>
            <person name="Saunders E."/>
            <person name="Brettin T."/>
            <person name="Detter J.C."/>
            <person name="Han C."/>
            <person name="Tapia R."/>
            <person name="Land M."/>
            <person name="Hauser L."/>
            <person name="Markowitz V."/>
            <person name="Cheng J.-F."/>
            <person name="Hugenholtz P."/>
            <person name="Woyke T."/>
            <person name="Wu D."/>
            <person name="Eisen J.A."/>
        </authorList>
    </citation>
    <scope>NUCLEOTIDE SEQUENCE</scope>
    <source>
        <strain>ATCC 43644</strain>
    </source>
</reference>
<proteinExistence type="predicted"/>
<dbReference type="eggNOG" id="COG3170">
    <property type="taxonomic scope" value="Bacteria"/>
</dbReference>
<dbReference type="AlphaFoldDB" id="E8QZ58"/>
<dbReference type="OrthoDB" id="274708at2"/>
<evidence type="ECO:0000256" key="1">
    <source>
        <dbReference type="SAM" id="MobiDB-lite"/>
    </source>
</evidence>
<gene>
    <name evidence="2" type="ordered locus">Isop_2630</name>
</gene>
<dbReference type="Proteomes" id="UP000008631">
    <property type="component" value="Chromosome"/>
</dbReference>
<dbReference type="InParanoid" id="E8QZ58"/>
<dbReference type="EMBL" id="CP002353">
    <property type="protein sequence ID" value="ADV63200.1"/>
    <property type="molecule type" value="Genomic_DNA"/>
</dbReference>
<evidence type="ECO:0000313" key="3">
    <source>
        <dbReference type="Proteomes" id="UP000008631"/>
    </source>
</evidence>
<feature type="compositionally biased region" description="Polar residues" evidence="1">
    <location>
        <begin position="86"/>
        <end position="129"/>
    </location>
</feature>
<dbReference type="HOGENOM" id="CLU_917575_0_0_0"/>
<name>E8QZ58_ISOPI</name>
<dbReference type="KEGG" id="ipa:Isop_2630"/>
<keyword evidence="3" id="KW-1185">Reference proteome</keyword>